<dbReference type="InterPro" id="IPR011809">
    <property type="entry name" value="His_9_proposed"/>
</dbReference>
<evidence type="ECO:0000256" key="4">
    <source>
        <dbReference type="ARBA" id="ARBA00013085"/>
    </source>
</evidence>
<dbReference type="PRINTS" id="PR00377">
    <property type="entry name" value="IMPHPHTASES"/>
</dbReference>
<dbReference type="InterPro" id="IPR020583">
    <property type="entry name" value="Inositol_monoP_metal-BS"/>
</dbReference>
<dbReference type="AlphaFoldDB" id="W6RY47"/>
<dbReference type="PATRIC" id="fig|348824.6.peg.3833"/>
<gene>
    <name evidence="13" type="ORF">LPU83_3567</name>
</gene>
<dbReference type="EMBL" id="HG916852">
    <property type="protein sequence ID" value="CDM59211.1"/>
    <property type="molecule type" value="Genomic_DNA"/>
</dbReference>
<evidence type="ECO:0000256" key="9">
    <source>
        <dbReference type="ARBA" id="ARBA00023102"/>
    </source>
</evidence>
<proteinExistence type="inferred from homology"/>
<evidence type="ECO:0000256" key="11">
    <source>
        <dbReference type="NCBIfam" id="TIGR02067"/>
    </source>
</evidence>
<comment type="similarity">
    <text evidence="3">Belongs to the inositol monophosphatase superfamily.</text>
</comment>
<evidence type="ECO:0000256" key="5">
    <source>
        <dbReference type="ARBA" id="ARBA00022605"/>
    </source>
</evidence>
<evidence type="ECO:0000256" key="7">
    <source>
        <dbReference type="ARBA" id="ARBA00022801"/>
    </source>
</evidence>
<dbReference type="GO" id="GO:0006020">
    <property type="term" value="P:inositol metabolic process"/>
    <property type="evidence" value="ECO:0007669"/>
    <property type="project" value="TreeGrafter"/>
</dbReference>
<dbReference type="PANTHER" id="PTHR20854">
    <property type="entry name" value="INOSITOL MONOPHOSPHATASE"/>
    <property type="match status" value="1"/>
</dbReference>
<sequence length="270" mass="29546">MKSATRAPPMDFTMLPDRSFFNRLAEAAKAETLPRFRSGLDVTNKLSGGFDPVTEGDRAAEVAIRALIEEHFPDHGILGEEHGSIGLDREYVWVIDPIDGTRAFISGVPVWGTLIGLQQYGRAIMGMIEQPFTGERYFADENGSIYNGPEGERRLQVRDCGALANAILFTTSPHLFTGAEMDKYREIESQVRLFRYGTDCYAYALLAAGHVDLVIENSLKPYDVGGIIPIIENAGGIITTWDGGRPENGGSIIAAGSRAVYEQAMAVLNR</sequence>
<dbReference type="PROSITE" id="PS00629">
    <property type="entry name" value="IMP_1"/>
    <property type="match status" value="1"/>
</dbReference>
<dbReference type="GO" id="GO:0004401">
    <property type="term" value="F:histidinol-phosphatase activity"/>
    <property type="evidence" value="ECO:0007669"/>
    <property type="project" value="UniProtKB-UniRule"/>
</dbReference>
<dbReference type="InterPro" id="IPR000760">
    <property type="entry name" value="Inositol_monophosphatase-like"/>
</dbReference>
<dbReference type="NCBIfam" id="TIGR02067">
    <property type="entry name" value="his_9_HisN"/>
    <property type="match status" value="1"/>
</dbReference>
<dbReference type="UniPathway" id="UPA00031">
    <property type="reaction ID" value="UER00013"/>
</dbReference>
<feature type="binding site" evidence="12">
    <location>
        <position position="223"/>
    </location>
    <ligand>
        <name>Mg(2+)</name>
        <dbReference type="ChEBI" id="CHEBI:18420"/>
        <label>1</label>
        <note>catalytic</note>
    </ligand>
</feature>
<dbReference type="HOGENOM" id="CLU_044118_4_1_5"/>
<evidence type="ECO:0000313" key="14">
    <source>
        <dbReference type="Proteomes" id="UP000019443"/>
    </source>
</evidence>
<dbReference type="GO" id="GO:0008934">
    <property type="term" value="F:inositol monophosphate 1-phosphatase activity"/>
    <property type="evidence" value="ECO:0007669"/>
    <property type="project" value="TreeGrafter"/>
</dbReference>
<keyword evidence="9" id="KW-0368">Histidine biosynthesis</keyword>
<evidence type="ECO:0000256" key="1">
    <source>
        <dbReference type="ARBA" id="ARBA00001946"/>
    </source>
</evidence>
<evidence type="ECO:0000256" key="2">
    <source>
        <dbReference type="ARBA" id="ARBA00004970"/>
    </source>
</evidence>
<evidence type="ECO:0000313" key="13">
    <source>
        <dbReference type="EMBL" id="CDM59211.1"/>
    </source>
</evidence>
<comment type="pathway">
    <text evidence="2">Amino-acid biosynthesis; L-histidine biosynthesis; L-histidine from 5-phospho-alpha-D-ribose 1-diphosphate: step 8/9.</text>
</comment>
<keyword evidence="7 13" id="KW-0378">Hydrolase</keyword>
<keyword evidence="14" id="KW-1185">Reference proteome</keyword>
<reference evidence="13" key="1">
    <citation type="submission" date="2013-11" db="EMBL/GenBank/DDBJ databases">
        <title>Draft genome sequence of the broad-host-range Rhizobium sp. LPU83 strain, a member of the low-genetic diversity Oregon-like Rhizobium sp. group.</title>
        <authorList>
            <person name="Wibberg D."/>
            <person name="Puehler A."/>
            <person name="Schlueter A."/>
        </authorList>
    </citation>
    <scope>NUCLEOTIDE SEQUENCE [LARGE SCALE GENOMIC DNA]</scope>
    <source>
        <strain evidence="13">LPU83</strain>
    </source>
</reference>
<dbReference type="GO" id="GO:0046872">
    <property type="term" value="F:metal ion binding"/>
    <property type="evidence" value="ECO:0007669"/>
    <property type="project" value="UniProtKB-KW"/>
</dbReference>
<keyword evidence="6 12" id="KW-0479">Metal-binding</keyword>
<dbReference type="Gene3D" id="3.40.190.80">
    <property type="match status" value="1"/>
</dbReference>
<organism evidence="13 14">
    <name type="scientific">Rhizobium favelukesii</name>
    <dbReference type="NCBI Taxonomy" id="348824"/>
    <lineage>
        <taxon>Bacteria</taxon>
        <taxon>Pseudomonadati</taxon>
        <taxon>Pseudomonadota</taxon>
        <taxon>Alphaproteobacteria</taxon>
        <taxon>Hyphomicrobiales</taxon>
        <taxon>Rhizobiaceae</taxon>
        <taxon>Rhizobium/Agrobacterium group</taxon>
        <taxon>Rhizobium</taxon>
    </lineage>
</organism>
<feature type="binding site" evidence="12">
    <location>
        <position position="99"/>
    </location>
    <ligand>
        <name>Mg(2+)</name>
        <dbReference type="ChEBI" id="CHEBI:18420"/>
        <label>1</label>
        <note>catalytic</note>
    </ligand>
</feature>
<protein>
    <recommendedName>
        <fullName evidence="4 11">Histidinol-phosphatase</fullName>
        <ecNumber evidence="4 11">3.1.3.15</ecNumber>
    </recommendedName>
</protein>
<dbReference type="SUPFAM" id="SSF56655">
    <property type="entry name" value="Carbohydrate phosphatase"/>
    <property type="match status" value="1"/>
</dbReference>
<keyword evidence="5" id="KW-0028">Amino-acid biosynthesis</keyword>
<comment type="cofactor">
    <cofactor evidence="1 12">
        <name>Mg(2+)</name>
        <dbReference type="ChEBI" id="CHEBI:18420"/>
    </cofactor>
</comment>
<name>W6RY47_9HYPH</name>
<dbReference type="CDD" id="cd01641">
    <property type="entry name" value="Bacterial_IMPase_like_1"/>
    <property type="match status" value="1"/>
</dbReference>
<keyword evidence="8 12" id="KW-0460">Magnesium</keyword>
<dbReference type="Proteomes" id="UP000019443">
    <property type="component" value="Chromosome"/>
</dbReference>
<dbReference type="KEGG" id="rhl:LPU83_3567"/>
<evidence type="ECO:0000256" key="3">
    <source>
        <dbReference type="ARBA" id="ARBA00009759"/>
    </source>
</evidence>
<dbReference type="GO" id="GO:0007165">
    <property type="term" value="P:signal transduction"/>
    <property type="evidence" value="ECO:0007669"/>
    <property type="project" value="TreeGrafter"/>
</dbReference>
<dbReference type="GO" id="GO:0000105">
    <property type="term" value="P:L-histidine biosynthetic process"/>
    <property type="evidence" value="ECO:0007669"/>
    <property type="project" value="UniProtKB-UniRule"/>
</dbReference>
<comment type="catalytic activity">
    <reaction evidence="10">
        <text>L-histidinol phosphate + H2O = L-histidinol + phosphate</text>
        <dbReference type="Rhea" id="RHEA:14465"/>
        <dbReference type="ChEBI" id="CHEBI:15377"/>
        <dbReference type="ChEBI" id="CHEBI:43474"/>
        <dbReference type="ChEBI" id="CHEBI:57699"/>
        <dbReference type="ChEBI" id="CHEBI:57980"/>
        <dbReference type="EC" id="3.1.3.15"/>
    </reaction>
</comment>
<evidence type="ECO:0000256" key="12">
    <source>
        <dbReference type="PIRSR" id="PIRSR600760-2"/>
    </source>
</evidence>
<dbReference type="EC" id="3.1.3.15" evidence="4 11"/>
<accession>W6RY47</accession>
<dbReference type="Pfam" id="PF00459">
    <property type="entry name" value="Inositol_P"/>
    <property type="match status" value="1"/>
</dbReference>
<feature type="binding site" evidence="12">
    <location>
        <position position="80"/>
    </location>
    <ligand>
        <name>Mg(2+)</name>
        <dbReference type="ChEBI" id="CHEBI:18420"/>
        <label>1</label>
        <note>catalytic</note>
    </ligand>
</feature>
<evidence type="ECO:0000256" key="6">
    <source>
        <dbReference type="ARBA" id="ARBA00022723"/>
    </source>
</evidence>
<dbReference type="eggNOG" id="COG0483">
    <property type="taxonomic scope" value="Bacteria"/>
</dbReference>
<feature type="binding site" evidence="12">
    <location>
        <position position="98"/>
    </location>
    <ligand>
        <name>Mg(2+)</name>
        <dbReference type="ChEBI" id="CHEBI:18420"/>
        <label>1</label>
        <note>catalytic</note>
    </ligand>
</feature>
<dbReference type="PANTHER" id="PTHR20854:SF4">
    <property type="entry name" value="INOSITOL-1-MONOPHOSPHATASE-RELATED"/>
    <property type="match status" value="1"/>
</dbReference>
<feature type="binding site" evidence="12">
    <location>
        <position position="96"/>
    </location>
    <ligand>
        <name>Mg(2+)</name>
        <dbReference type="ChEBI" id="CHEBI:18420"/>
        <label>1</label>
        <note>catalytic</note>
    </ligand>
</feature>
<evidence type="ECO:0000256" key="8">
    <source>
        <dbReference type="ARBA" id="ARBA00022842"/>
    </source>
</evidence>
<dbReference type="Gene3D" id="3.30.540.10">
    <property type="entry name" value="Fructose-1,6-Bisphosphatase, subunit A, domain 1"/>
    <property type="match status" value="1"/>
</dbReference>
<evidence type="ECO:0000256" key="10">
    <source>
        <dbReference type="ARBA" id="ARBA00049158"/>
    </source>
</evidence>